<dbReference type="SUPFAM" id="SSF102198">
    <property type="entry name" value="Putative cyclase"/>
    <property type="match status" value="1"/>
</dbReference>
<dbReference type="AlphaFoldDB" id="A0A4R1BQA1"/>
<dbReference type="EMBL" id="SKBU01000006">
    <property type="protein sequence ID" value="TCJ19903.1"/>
    <property type="molecule type" value="Genomic_DNA"/>
</dbReference>
<dbReference type="InterPro" id="IPR037175">
    <property type="entry name" value="KFase_sf"/>
</dbReference>
<name>A0A4R1BQA1_9ACTN</name>
<dbReference type="OrthoDB" id="7067800at2"/>
<proteinExistence type="predicted"/>
<dbReference type="InterPro" id="IPR007325">
    <property type="entry name" value="KFase/CYL"/>
</dbReference>
<organism evidence="1 2">
    <name type="scientific">Rubrobacter taiwanensis</name>
    <dbReference type="NCBI Taxonomy" id="185139"/>
    <lineage>
        <taxon>Bacteria</taxon>
        <taxon>Bacillati</taxon>
        <taxon>Actinomycetota</taxon>
        <taxon>Rubrobacteria</taxon>
        <taxon>Rubrobacterales</taxon>
        <taxon>Rubrobacteraceae</taxon>
        <taxon>Rubrobacter</taxon>
    </lineage>
</organism>
<dbReference type="Gene3D" id="3.50.30.50">
    <property type="entry name" value="Putative cyclase"/>
    <property type="match status" value="1"/>
</dbReference>
<dbReference type="RefSeq" id="WP_132688193.1">
    <property type="nucleotide sequence ID" value="NZ_SKBU01000006.1"/>
</dbReference>
<dbReference type="PANTHER" id="PTHR31118">
    <property type="entry name" value="CYCLASE-LIKE PROTEIN 2"/>
    <property type="match status" value="1"/>
</dbReference>
<protein>
    <submittedName>
        <fullName evidence="1">Cyclase family protein</fullName>
    </submittedName>
</protein>
<sequence>MAGNPVASLVEALAGGSVEVVDLTQPLSEKTPVIRLPEPFVNTPGLRVHEISAYDDRGPAWAWNWLEIGEHVGTHFDAPIHWITGRDGLDVSQVSPQHLVAPAAVIDRSAEAAEDPDYLLTVDDVRAFESEHGPLPEGGWLLLRTGWDARAHDEELFLNAGSGRPQSPGFDVECARWIAEESPLVGVGVETVGIDAGMAGEFDPPFPVHYYLLGAGKYGITQLANLAELPPAGALLVVAPLKLVGGTGSPIRAFALVPRG</sequence>
<evidence type="ECO:0000313" key="2">
    <source>
        <dbReference type="Proteomes" id="UP000295244"/>
    </source>
</evidence>
<dbReference type="GO" id="GO:0004061">
    <property type="term" value="F:arylformamidase activity"/>
    <property type="evidence" value="ECO:0007669"/>
    <property type="project" value="InterPro"/>
</dbReference>
<accession>A0A4R1BQA1</accession>
<dbReference type="PANTHER" id="PTHR31118:SF12">
    <property type="entry name" value="CYCLASE-LIKE PROTEIN 2"/>
    <property type="match status" value="1"/>
</dbReference>
<evidence type="ECO:0000313" key="1">
    <source>
        <dbReference type="EMBL" id="TCJ19903.1"/>
    </source>
</evidence>
<dbReference type="GO" id="GO:0019441">
    <property type="term" value="P:L-tryptophan catabolic process to kynurenine"/>
    <property type="evidence" value="ECO:0007669"/>
    <property type="project" value="InterPro"/>
</dbReference>
<dbReference type="Proteomes" id="UP000295244">
    <property type="component" value="Unassembled WGS sequence"/>
</dbReference>
<keyword evidence="2" id="KW-1185">Reference proteome</keyword>
<reference evidence="1 2" key="1">
    <citation type="submission" date="2019-03" db="EMBL/GenBank/DDBJ databases">
        <title>Whole genome sequence of a novel Rubrobacter taiwanensis strain, isolated from Yellowstone National Park.</title>
        <authorList>
            <person name="Freed S."/>
            <person name="Ramaley R.F."/>
            <person name="Kyndt J.A."/>
        </authorList>
    </citation>
    <scope>NUCLEOTIDE SEQUENCE [LARGE SCALE GENOMIC DNA]</scope>
    <source>
        <strain evidence="1 2">Yellowstone</strain>
    </source>
</reference>
<comment type="caution">
    <text evidence="1">The sequence shown here is derived from an EMBL/GenBank/DDBJ whole genome shotgun (WGS) entry which is preliminary data.</text>
</comment>
<dbReference type="Pfam" id="PF04199">
    <property type="entry name" value="Cyclase"/>
    <property type="match status" value="1"/>
</dbReference>
<gene>
    <name evidence="1" type="ORF">E0L93_02815</name>
</gene>